<feature type="signal peptide" evidence="1">
    <location>
        <begin position="1"/>
        <end position="28"/>
    </location>
</feature>
<reference evidence="3 4" key="1">
    <citation type="submission" date="2019-10" db="EMBL/GenBank/DDBJ databases">
        <title>Rubrobacter sp nov SCSIO 52090 isolated from a deep-sea sediment in the South China Sea.</title>
        <authorList>
            <person name="Chen R.W."/>
        </authorList>
    </citation>
    <scope>NUCLEOTIDE SEQUENCE [LARGE SCALE GENOMIC DNA]</scope>
    <source>
        <strain evidence="3 4">SCSIO 52909</strain>
    </source>
</reference>
<feature type="domain" description="Glucose/Sorbosone dehydrogenase" evidence="2">
    <location>
        <begin position="54"/>
        <end position="277"/>
    </location>
</feature>
<dbReference type="InterPro" id="IPR012938">
    <property type="entry name" value="Glc/Sorbosone_DH"/>
</dbReference>
<dbReference type="PANTHER" id="PTHR19328">
    <property type="entry name" value="HEDGEHOG-INTERACTING PROTEIN"/>
    <property type="match status" value="1"/>
</dbReference>
<name>A0A6G8Q812_9ACTN</name>
<evidence type="ECO:0000259" key="2">
    <source>
        <dbReference type="Pfam" id="PF07995"/>
    </source>
</evidence>
<evidence type="ECO:0000313" key="3">
    <source>
        <dbReference type="EMBL" id="QIN82611.1"/>
    </source>
</evidence>
<dbReference type="InterPro" id="IPR011041">
    <property type="entry name" value="Quinoprot_gluc/sorb_DH_b-prop"/>
</dbReference>
<keyword evidence="4" id="KW-1185">Reference proteome</keyword>
<dbReference type="InterPro" id="IPR011042">
    <property type="entry name" value="6-blade_b-propeller_TolB-like"/>
</dbReference>
<dbReference type="EMBL" id="CP045119">
    <property type="protein sequence ID" value="QIN82611.1"/>
    <property type="molecule type" value="Genomic_DNA"/>
</dbReference>
<protein>
    <recommendedName>
        <fullName evidence="2">Glucose/Sorbosone dehydrogenase domain-containing protein</fullName>
    </recommendedName>
</protein>
<evidence type="ECO:0000313" key="4">
    <source>
        <dbReference type="Proteomes" id="UP000501452"/>
    </source>
</evidence>
<dbReference type="RefSeq" id="WP_166175108.1">
    <property type="nucleotide sequence ID" value="NZ_CP045119.1"/>
</dbReference>
<accession>A0A6G8Q812</accession>
<dbReference type="Pfam" id="PF07995">
    <property type="entry name" value="GSDH"/>
    <property type="match status" value="1"/>
</dbReference>
<dbReference type="AlphaFoldDB" id="A0A6G8Q812"/>
<dbReference type="PANTHER" id="PTHR19328:SF75">
    <property type="entry name" value="ALDOSE SUGAR DEHYDROGENASE YLII"/>
    <property type="match status" value="1"/>
</dbReference>
<feature type="chain" id="PRO_5038526183" description="Glucose/Sorbosone dehydrogenase domain-containing protein" evidence="1">
    <location>
        <begin position="29"/>
        <end position="383"/>
    </location>
</feature>
<dbReference type="KEGG" id="rub:GBA63_08120"/>
<dbReference type="Gene3D" id="2.120.10.30">
    <property type="entry name" value="TolB, C-terminal domain"/>
    <property type="match status" value="1"/>
</dbReference>
<evidence type="ECO:0000256" key="1">
    <source>
        <dbReference type="SAM" id="SignalP"/>
    </source>
</evidence>
<proteinExistence type="predicted"/>
<sequence>MSEHRSAARRGVLTICALVLATALAALALSAGEAGGAGSVPQGFTQARLAAGLSDPTTMAMAPDGRIFVAQQTGQLKVIEDGKLVGRSAIDLSARIDARGERGLLGIAFDPAFRSNRWIYLYYTQRATDTMAAHNRVVRFAASGDRLIARSQKVILRLDDLGTATNHNGGAIRFGNDGKLYVAVGENATAENAQNFGNRLGKMLRINKDGTIPADNPFADRTQGENRAIWAMGLRNPYTFAVQPGSGRIFINDVGAQSWEEINVGIKGANYGWPVHEGPESDPMYNPPLYAYGHGTGKNLGCAVTGGAFYNPGTVTYPRTFVGDYFFADFCGGWIRRYDSRDKTVITFATGIDRPVDLMVGGGGSLHYLERATGSVYRISHPG</sequence>
<gene>
    <name evidence="3" type="ORF">GBA63_08120</name>
</gene>
<dbReference type="SUPFAM" id="SSF50952">
    <property type="entry name" value="Soluble quinoprotein glucose dehydrogenase"/>
    <property type="match status" value="1"/>
</dbReference>
<organism evidence="3 4">
    <name type="scientific">Rubrobacter tropicus</name>
    <dbReference type="NCBI Taxonomy" id="2653851"/>
    <lineage>
        <taxon>Bacteria</taxon>
        <taxon>Bacillati</taxon>
        <taxon>Actinomycetota</taxon>
        <taxon>Rubrobacteria</taxon>
        <taxon>Rubrobacterales</taxon>
        <taxon>Rubrobacteraceae</taxon>
        <taxon>Rubrobacter</taxon>
    </lineage>
</organism>
<dbReference type="Proteomes" id="UP000501452">
    <property type="component" value="Chromosome"/>
</dbReference>
<keyword evidence="1" id="KW-0732">Signal</keyword>